<evidence type="ECO:0000256" key="2">
    <source>
        <dbReference type="ARBA" id="ARBA00023125"/>
    </source>
</evidence>
<dbReference type="GO" id="GO:0003700">
    <property type="term" value="F:DNA-binding transcription factor activity"/>
    <property type="evidence" value="ECO:0007669"/>
    <property type="project" value="TreeGrafter"/>
</dbReference>
<dbReference type="GO" id="GO:0000976">
    <property type="term" value="F:transcription cis-regulatory region binding"/>
    <property type="evidence" value="ECO:0007669"/>
    <property type="project" value="TreeGrafter"/>
</dbReference>
<dbReference type="SUPFAM" id="SSF48498">
    <property type="entry name" value="Tetracyclin repressor-like, C-terminal domain"/>
    <property type="match status" value="1"/>
</dbReference>
<dbReference type="Pfam" id="PF00440">
    <property type="entry name" value="TetR_N"/>
    <property type="match status" value="1"/>
</dbReference>
<proteinExistence type="predicted"/>
<reference evidence="6 7" key="1">
    <citation type="submission" date="2018-10" db="EMBL/GenBank/DDBJ databases">
        <title>Aeromicrobium sp. 9W16Y-2 whole genome shotgun sequence.</title>
        <authorList>
            <person name="Li F."/>
        </authorList>
    </citation>
    <scope>NUCLEOTIDE SEQUENCE [LARGE SCALE GENOMIC DNA]</scope>
    <source>
        <strain evidence="6 7">9W16Y-2</strain>
    </source>
</reference>
<name>A0A3L8PPV0_9ACTN</name>
<feature type="domain" description="HTH tetR-type" evidence="5">
    <location>
        <begin position="8"/>
        <end position="66"/>
    </location>
</feature>
<dbReference type="PANTHER" id="PTHR30055">
    <property type="entry name" value="HTH-TYPE TRANSCRIPTIONAL REGULATOR RUTR"/>
    <property type="match status" value="1"/>
</dbReference>
<feature type="DNA-binding region" description="H-T-H motif" evidence="4">
    <location>
        <begin position="29"/>
        <end position="48"/>
    </location>
</feature>
<evidence type="ECO:0000313" key="6">
    <source>
        <dbReference type="EMBL" id="RLV57214.1"/>
    </source>
</evidence>
<dbReference type="EMBL" id="RDBF01000001">
    <property type="protein sequence ID" value="RLV57214.1"/>
    <property type="molecule type" value="Genomic_DNA"/>
</dbReference>
<protein>
    <submittedName>
        <fullName evidence="6">TetR/AcrR family transcriptional regulator</fullName>
    </submittedName>
</protein>
<keyword evidence="2 4" id="KW-0238">DNA-binding</keyword>
<comment type="caution">
    <text evidence="6">The sequence shown here is derived from an EMBL/GenBank/DDBJ whole genome shotgun (WGS) entry which is preliminary data.</text>
</comment>
<gene>
    <name evidence="6" type="ORF">D9V41_00745</name>
</gene>
<sequence length="204" mass="22401">MSQRRDSRANAERIVEATRELWKGESAPSLEKIAATAGVGIATLYRHFPNRAALEGAAFTQIFNEEIGPIIGQAAAADQVDLVDVAEQLIAVIGRYAAVITAIELPQVTDEALETLAERFLELIRDGQEEGVLRRDLEPVDLFWVLRMLVLGLTSPVSSPTARRRYLALVMPSLTPEGPPLPPLTRDDYERFGVAEEHRGPMSG</sequence>
<dbReference type="OrthoDB" id="3382616at2"/>
<evidence type="ECO:0000256" key="1">
    <source>
        <dbReference type="ARBA" id="ARBA00023015"/>
    </source>
</evidence>
<evidence type="ECO:0000256" key="3">
    <source>
        <dbReference type="ARBA" id="ARBA00023163"/>
    </source>
</evidence>
<evidence type="ECO:0000256" key="4">
    <source>
        <dbReference type="PROSITE-ProRule" id="PRU00335"/>
    </source>
</evidence>
<evidence type="ECO:0000313" key="7">
    <source>
        <dbReference type="Proteomes" id="UP000282515"/>
    </source>
</evidence>
<evidence type="ECO:0000259" key="5">
    <source>
        <dbReference type="PROSITE" id="PS50977"/>
    </source>
</evidence>
<dbReference type="InterPro" id="IPR009057">
    <property type="entry name" value="Homeodomain-like_sf"/>
</dbReference>
<keyword evidence="3" id="KW-0804">Transcription</keyword>
<accession>A0A3L8PPV0</accession>
<dbReference type="Proteomes" id="UP000282515">
    <property type="component" value="Unassembled WGS sequence"/>
</dbReference>
<keyword evidence="7" id="KW-1185">Reference proteome</keyword>
<dbReference type="InterPro" id="IPR001647">
    <property type="entry name" value="HTH_TetR"/>
</dbReference>
<dbReference type="Gene3D" id="1.10.357.10">
    <property type="entry name" value="Tetracycline Repressor, domain 2"/>
    <property type="match status" value="1"/>
</dbReference>
<keyword evidence="1" id="KW-0805">Transcription regulation</keyword>
<dbReference type="PROSITE" id="PS50977">
    <property type="entry name" value="HTH_TETR_2"/>
    <property type="match status" value="1"/>
</dbReference>
<dbReference type="RefSeq" id="WP_121792623.1">
    <property type="nucleotide sequence ID" value="NZ_RDBF01000001.1"/>
</dbReference>
<dbReference type="InterPro" id="IPR050109">
    <property type="entry name" value="HTH-type_TetR-like_transc_reg"/>
</dbReference>
<dbReference type="InterPro" id="IPR036271">
    <property type="entry name" value="Tet_transcr_reg_TetR-rel_C_sf"/>
</dbReference>
<dbReference type="AlphaFoldDB" id="A0A3L8PPV0"/>
<organism evidence="6 7">
    <name type="scientific">Aeromicrobium phragmitis</name>
    <dbReference type="NCBI Taxonomy" id="2478914"/>
    <lineage>
        <taxon>Bacteria</taxon>
        <taxon>Bacillati</taxon>
        <taxon>Actinomycetota</taxon>
        <taxon>Actinomycetes</taxon>
        <taxon>Propionibacteriales</taxon>
        <taxon>Nocardioidaceae</taxon>
        <taxon>Aeromicrobium</taxon>
    </lineage>
</organism>
<dbReference type="SUPFAM" id="SSF46689">
    <property type="entry name" value="Homeodomain-like"/>
    <property type="match status" value="1"/>
</dbReference>
<dbReference type="PANTHER" id="PTHR30055:SF234">
    <property type="entry name" value="HTH-TYPE TRANSCRIPTIONAL REGULATOR BETI"/>
    <property type="match status" value="1"/>
</dbReference>